<feature type="non-terminal residue" evidence="2">
    <location>
        <position position="1"/>
    </location>
</feature>
<proteinExistence type="predicted"/>
<dbReference type="OrthoDB" id="9902985at2759"/>
<keyword evidence="3" id="KW-1185">Reference proteome</keyword>
<name>A0A814NH56_9BILA</name>
<evidence type="ECO:0000259" key="1">
    <source>
        <dbReference type="PROSITE" id="PS50878"/>
    </source>
</evidence>
<reference evidence="2" key="1">
    <citation type="submission" date="2021-02" db="EMBL/GenBank/DDBJ databases">
        <authorList>
            <person name="Nowell W R."/>
        </authorList>
    </citation>
    <scope>NUCLEOTIDE SEQUENCE</scope>
    <source>
        <strain evidence="2">Ploen Becks lab</strain>
    </source>
</reference>
<dbReference type="Pfam" id="PF00078">
    <property type="entry name" value="RVT_1"/>
    <property type="match status" value="1"/>
</dbReference>
<comment type="caution">
    <text evidence="2">The sequence shown here is derived from an EMBL/GenBank/DDBJ whole genome shotgun (WGS) entry which is preliminary data.</text>
</comment>
<feature type="domain" description="Reverse transcriptase" evidence="1">
    <location>
        <begin position="76"/>
        <end position="335"/>
    </location>
</feature>
<sequence>MQIGIHNVSDDKLVKEFEEKYRDEIHNYKIDSVDLNEIINKLGTKKACGINKVSNEMIKFGCCGKLLKLISLIFETIINFNVMPSNFNVGLVKLLVKDNAKDHNDINNLRPLTISDTLANIFEKILLKEINKKYKGKSKQFGFRNGSSCIHAVLTLKELILFNRRKKKKTFVGTIDASKAFDKVNRTRLWVKMINLFEWFIVRAIKIYYSFSKVIVCVGDALSSIFNTTIGVKQGGPLSPLLFSIYLDELIDWLENVDIGVMFIDTIINCILFADDILVLADSEEDLNKLLEIVELYGQQNDLKFNHDKTHFIIFGDTLSKTKLESKIKFQGSEIKRVSVIKYLGIFLDERLNEKINLTKRKNSYLIGFNKFKRLGIQDVNVSSEVKLFYYKTYIRPLLYYGIEVMRLSDSQVKKVQTLESNMIK</sequence>
<dbReference type="InterPro" id="IPR043502">
    <property type="entry name" value="DNA/RNA_pol_sf"/>
</dbReference>
<dbReference type="PRINTS" id="PR01345">
    <property type="entry name" value="CERVTRCPTASE"/>
</dbReference>
<dbReference type="CDD" id="cd01650">
    <property type="entry name" value="RT_nLTR_like"/>
    <property type="match status" value="1"/>
</dbReference>
<evidence type="ECO:0000313" key="3">
    <source>
        <dbReference type="Proteomes" id="UP000663879"/>
    </source>
</evidence>
<protein>
    <recommendedName>
        <fullName evidence="1">Reverse transcriptase domain-containing protein</fullName>
    </recommendedName>
</protein>
<dbReference type="InterPro" id="IPR000477">
    <property type="entry name" value="RT_dom"/>
</dbReference>
<dbReference type="PANTHER" id="PTHR47027:SF20">
    <property type="entry name" value="REVERSE TRANSCRIPTASE-LIKE PROTEIN WITH RNA-DIRECTED DNA POLYMERASE DOMAIN"/>
    <property type="match status" value="1"/>
</dbReference>
<evidence type="ECO:0000313" key="2">
    <source>
        <dbReference type="EMBL" id="CAF1093555.1"/>
    </source>
</evidence>
<accession>A0A814NH56</accession>
<dbReference type="EMBL" id="CAJNOC010007185">
    <property type="protein sequence ID" value="CAF1093555.1"/>
    <property type="molecule type" value="Genomic_DNA"/>
</dbReference>
<dbReference type="InterPro" id="IPR043128">
    <property type="entry name" value="Rev_trsase/Diguanyl_cyclase"/>
</dbReference>
<dbReference type="Gene3D" id="3.30.70.270">
    <property type="match status" value="1"/>
</dbReference>
<gene>
    <name evidence="2" type="ORF">OXX778_LOCUS20792</name>
</gene>
<organism evidence="2 3">
    <name type="scientific">Brachionus calyciflorus</name>
    <dbReference type="NCBI Taxonomy" id="104777"/>
    <lineage>
        <taxon>Eukaryota</taxon>
        <taxon>Metazoa</taxon>
        <taxon>Spiralia</taxon>
        <taxon>Gnathifera</taxon>
        <taxon>Rotifera</taxon>
        <taxon>Eurotatoria</taxon>
        <taxon>Monogononta</taxon>
        <taxon>Pseudotrocha</taxon>
        <taxon>Ploima</taxon>
        <taxon>Brachionidae</taxon>
        <taxon>Brachionus</taxon>
    </lineage>
</organism>
<dbReference type="PANTHER" id="PTHR47027">
    <property type="entry name" value="REVERSE TRANSCRIPTASE DOMAIN-CONTAINING PROTEIN"/>
    <property type="match status" value="1"/>
</dbReference>
<dbReference type="Proteomes" id="UP000663879">
    <property type="component" value="Unassembled WGS sequence"/>
</dbReference>
<dbReference type="PROSITE" id="PS50878">
    <property type="entry name" value="RT_POL"/>
    <property type="match status" value="1"/>
</dbReference>
<dbReference type="AlphaFoldDB" id="A0A814NH56"/>
<dbReference type="SUPFAM" id="SSF56672">
    <property type="entry name" value="DNA/RNA polymerases"/>
    <property type="match status" value="1"/>
</dbReference>